<gene>
    <name evidence="1" type="ORF">SAMN05444405_102308</name>
</gene>
<name>A0A1M4VK47_9BACE</name>
<evidence type="ECO:0008006" key="3">
    <source>
        <dbReference type="Google" id="ProtNLM"/>
    </source>
</evidence>
<organism evidence="1 2">
    <name type="scientific">Bacteroides luti</name>
    <dbReference type="NCBI Taxonomy" id="1297750"/>
    <lineage>
        <taxon>Bacteria</taxon>
        <taxon>Pseudomonadati</taxon>
        <taxon>Bacteroidota</taxon>
        <taxon>Bacteroidia</taxon>
        <taxon>Bacteroidales</taxon>
        <taxon>Bacteroidaceae</taxon>
        <taxon>Bacteroides</taxon>
    </lineage>
</organism>
<dbReference type="Proteomes" id="UP000184509">
    <property type="component" value="Unassembled WGS sequence"/>
</dbReference>
<proteinExistence type="predicted"/>
<keyword evidence="2" id="KW-1185">Reference proteome</keyword>
<protein>
    <recommendedName>
        <fullName evidence="3">Phage minor structural protein, N-terminal region</fullName>
    </recommendedName>
</protein>
<evidence type="ECO:0000313" key="1">
    <source>
        <dbReference type="EMBL" id="SHE69426.1"/>
    </source>
</evidence>
<dbReference type="RefSeq" id="WP_073399144.1">
    <property type="nucleotide sequence ID" value="NZ_FQTV01000002.1"/>
</dbReference>
<dbReference type="EMBL" id="FQTV01000002">
    <property type="protein sequence ID" value="SHE69426.1"/>
    <property type="molecule type" value="Genomic_DNA"/>
</dbReference>
<dbReference type="OrthoDB" id="1031347at2"/>
<dbReference type="STRING" id="1297750.SAMN05444405_102308"/>
<accession>A0A1M4VK47</accession>
<reference evidence="1 2" key="1">
    <citation type="submission" date="2016-11" db="EMBL/GenBank/DDBJ databases">
        <authorList>
            <person name="Jaros S."/>
            <person name="Januszkiewicz K."/>
            <person name="Wedrychowicz H."/>
        </authorList>
    </citation>
    <scope>NUCLEOTIDE SEQUENCE [LARGE SCALE GENOMIC DNA]</scope>
    <source>
        <strain evidence="1 2">DSM 26991</strain>
    </source>
</reference>
<sequence length="1348" mass="147201">MEHIIVKTANNETRIRLYGSSSPVKVSKGEQRKKLLGEDVVDLSIETSKPIPFVVGDWLEVFGEKYWLNLMPKAKKAGRKSFTYDLTFEGVQYLLSKVVFLDEDKSGKSTSGTFTLRANLEEIAGIVINNLVRVYGTGSWIIGTLPAQTTDVRDFSFTDNNCLAVVQQICNEYGIEFNIAKSGNAYALNFKKLGQIIPYTLKYGRGNGLYTLDRENVSSSNIITRLYAYGSDKNLPSNYRNYSTRLRLAANAQSYIENAKAVTAFGIIEGSKTFDEVYPHRTGTVSAIVMGNILSFIDSSIDYNLNSYLISGTSAKVTFNSGGLSGYTFELSSFDFASKTFKILSYTDDRNNVFPSSSAATFQIGVGDTYVITDVYPTQSQIDTAEAELATKAQEYLSQNCAPKVKYGATISEDFLSKLAGSGATVNIFSLGDALGIIDDDVNVSRTGADSIRITSLTRSLIAKTSYSYTLDVSDTVEMQLINRILADQQQTNKIIRINNLTDVSRLKRSWRTTQELLTMIFDQDGYFKDGNIRPNSIETQMLSVGAKAQQFVLKNLVIEPNYNGNPNSINVSSGVLVHYGISSGINTWNLSAASQTLANTGAYYIYCRANKADSGAIILFDQTQHSVEEGSYYYFMIGVLHSVDTNNTRWISLTYGASSVNGRFIKTGRIISADGNTWFDLDTGEIHGKITFGSNNTTLEEVDQKASDANNYVTNTLPGILEGIQAQLDGQIEQFFYTYDPTTTNVPASDWTTTALQEAHLGDLFYNTTTGKVFRWIKNGTVYSWQELQDSEVAQALALANDALALAKTKRRVFTVQPTTPYEVADLWVQGSTGDIMKCTTARTSGSYVASDWEKASKYTDDSALTTFVNGLFSTTVSDLTTQIDGKIENYFTASDPATAWADDTTKAKHVGDFWYNTTGKQLKRYTFANSAYTWELIEDAAAIAAAEAASKAQDTADGKRTVFLVQPTTPYYAGDLWTDGSFLKRCITTRESGSYVASDWGLATNYDNTKTTIDGGIVTSGTVQLAGDSGSVLAGITGQGTAETSVRIWAGATFDSRASAPFRVLQSGEAFARYRIELQDANLNGLAGICGQGTDGTDNGIRFWAGSTYANRASAPFRVDKDGACVMEKVEIRSGAKIGAWQVGGDVDGGLFNDSGEAYLIARKSFGDGNYCEARIGTAVFPSSSGIRGAAYFENTENNTYGTNIGFAVDVRNADSNIACAMYGGHVSGLAVRPLNVSSTQSIPRGVNAVFCLNTAEITITLPALDQKDDGYIMWIKNINGSNVLIKPGSYYQPIHADRGTLYTTSNPNSLQSIGDATAYIFKWGLKRSGYSDTGFWVQFKNPRDW</sequence>
<evidence type="ECO:0000313" key="2">
    <source>
        <dbReference type="Proteomes" id="UP000184509"/>
    </source>
</evidence>